<feature type="chain" id="PRO_5032293756" evidence="1">
    <location>
        <begin position="24"/>
        <end position="159"/>
    </location>
</feature>
<feature type="signal peptide" evidence="1">
    <location>
        <begin position="1"/>
        <end position="23"/>
    </location>
</feature>
<keyword evidence="1" id="KW-0732">Signal</keyword>
<dbReference type="OrthoDB" id="1789141at2759"/>
<evidence type="ECO:0000256" key="1">
    <source>
        <dbReference type="SAM" id="SignalP"/>
    </source>
</evidence>
<dbReference type="EMBL" id="WJXA01000455">
    <property type="protein sequence ID" value="KAF7112639.1"/>
    <property type="molecule type" value="Genomic_DNA"/>
</dbReference>
<comment type="caution">
    <text evidence="2">The sequence shown here is derived from an EMBL/GenBank/DDBJ whole genome shotgun (WGS) entry which is preliminary data.</text>
</comment>
<dbReference type="Proteomes" id="UP000626092">
    <property type="component" value="Unassembled WGS sequence"/>
</dbReference>
<accession>A0A834L3Z1</accession>
<name>A0A834L3Z1_RHOSS</name>
<evidence type="ECO:0000313" key="3">
    <source>
        <dbReference type="Proteomes" id="UP000626092"/>
    </source>
</evidence>
<organism evidence="2 3">
    <name type="scientific">Rhododendron simsii</name>
    <name type="common">Sims's rhododendron</name>
    <dbReference type="NCBI Taxonomy" id="118357"/>
    <lineage>
        <taxon>Eukaryota</taxon>
        <taxon>Viridiplantae</taxon>
        <taxon>Streptophyta</taxon>
        <taxon>Embryophyta</taxon>
        <taxon>Tracheophyta</taxon>
        <taxon>Spermatophyta</taxon>
        <taxon>Magnoliopsida</taxon>
        <taxon>eudicotyledons</taxon>
        <taxon>Gunneridae</taxon>
        <taxon>Pentapetalae</taxon>
        <taxon>asterids</taxon>
        <taxon>Ericales</taxon>
        <taxon>Ericaceae</taxon>
        <taxon>Ericoideae</taxon>
        <taxon>Rhodoreae</taxon>
        <taxon>Rhododendron</taxon>
    </lineage>
</organism>
<proteinExistence type="predicted"/>
<reference evidence="2" key="1">
    <citation type="submission" date="2019-11" db="EMBL/GenBank/DDBJ databases">
        <authorList>
            <person name="Liu Y."/>
            <person name="Hou J."/>
            <person name="Li T.-Q."/>
            <person name="Guan C.-H."/>
            <person name="Wu X."/>
            <person name="Wu H.-Z."/>
            <person name="Ling F."/>
            <person name="Zhang R."/>
            <person name="Shi X.-G."/>
            <person name="Ren J.-P."/>
            <person name="Chen E.-F."/>
            <person name="Sun J.-M."/>
        </authorList>
    </citation>
    <scope>NUCLEOTIDE SEQUENCE</scope>
    <source>
        <strain evidence="2">Adult_tree_wgs_1</strain>
        <tissue evidence="2">Leaves</tissue>
    </source>
</reference>
<dbReference type="AlphaFoldDB" id="A0A834L3Z1"/>
<keyword evidence="3" id="KW-1185">Reference proteome</keyword>
<protein>
    <submittedName>
        <fullName evidence="2">Uncharacterized protein</fullName>
    </submittedName>
</protein>
<evidence type="ECO:0000313" key="2">
    <source>
        <dbReference type="EMBL" id="KAF7112639.1"/>
    </source>
</evidence>
<sequence>MPGFTGIAYCQLIQLLDLGFALAWPPQPVCGVPGKAIAPVDQPWWQGDRHCSRQHAKSHGQGIAHSIMRQGISMPADSLSRIGKALLTCMPRPRVHQRHCSRKAIKANTRHGKPIACHRARQGIAHGKAIKAKAWQADCCQRGRQCIAHGIPRPRVANA</sequence>
<gene>
    <name evidence="2" type="ORF">RHSIM_RhsimUnG0209000</name>
</gene>